<proteinExistence type="predicted"/>
<sequence length="474" mass="53254">MEPYKYTTSLRSDQIRLLQLHNDTTTEIKCSAHVFNLASAPPFEAMSYRWGSADKTHTITIDNQTLAITQSAHDLLAQQSKSPDKPYIWIDSICINQEDKAEKTRQVRSMTQIYSTASRVVVWLGNAPDADVAWWFFGLILVEHERQVAREVLAVQSMGYRANADQHPGWKAFISLLNNPYWWRVWIVQEIALARRVDICYGGFWWGWDAFAEVAMELADKNSSLLPKLDISVGMAMAPGHALRQIRSIHDLRRACLRGRKSTLAQILLDFRSSRASMDEDFVLGFHGISADAETQGGLVVDYSQSPLQIFKAAVTQSLRHGPSPLPFALFSLAGLASIRPGDTSWPSWVPDFPRISHDKMLPPPLCEFAAYKAGRPDLYYPKVTHSHPQDNQLTISGLTIDTIAETTALPPVDVSNINTIEDSKETAKMILAQTARIKEARQLATARCAETYFTGESRSDAFWRTHMGNRSIT</sequence>
<keyword evidence="3" id="KW-1185">Reference proteome</keyword>
<dbReference type="PANTHER" id="PTHR24148:SF73">
    <property type="entry name" value="HET DOMAIN PROTEIN (AFU_ORTHOLOGUE AFUA_8G01020)"/>
    <property type="match status" value="1"/>
</dbReference>
<comment type="caution">
    <text evidence="2">The sequence shown here is derived from an EMBL/GenBank/DDBJ whole genome shotgun (WGS) entry which is preliminary data.</text>
</comment>
<accession>A0AA40CK12</accession>
<dbReference type="Proteomes" id="UP001174936">
    <property type="component" value="Unassembled WGS sequence"/>
</dbReference>
<evidence type="ECO:0000313" key="3">
    <source>
        <dbReference type="Proteomes" id="UP001174936"/>
    </source>
</evidence>
<dbReference type="AlphaFoldDB" id="A0AA40CK12"/>
<reference evidence="2" key="1">
    <citation type="submission" date="2023-06" db="EMBL/GenBank/DDBJ databases">
        <title>Genome-scale phylogeny and comparative genomics of the fungal order Sordariales.</title>
        <authorList>
            <consortium name="Lawrence Berkeley National Laboratory"/>
            <person name="Hensen N."/>
            <person name="Bonometti L."/>
            <person name="Westerberg I."/>
            <person name="Brannstrom I.O."/>
            <person name="Guillou S."/>
            <person name="Cros-Aarteil S."/>
            <person name="Calhoun S."/>
            <person name="Haridas S."/>
            <person name="Kuo A."/>
            <person name="Mondo S."/>
            <person name="Pangilinan J."/>
            <person name="Riley R."/>
            <person name="Labutti K."/>
            <person name="Andreopoulos B."/>
            <person name="Lipzen A."/>
            <person name="Chen C."/>
            <person name="Yanf M."/>
            <person name="Daum C."/>
            <person name="Ng V."/>
            <person name="Clum A."/>
            <person name="Steindorff A."/>
            <person name="Ohm R."/>
            <person name="Martin F."/>
            <person name="Silar P."/>
            <person name="Natvig D."/>
            <person name="Lalanne C."/>
            <person name="Gautier V."/>
            <person name="Ament-Velasquez S.L."/>
            <person name="Kruys A."/>
            <person name="Hutchinson M.I."/>
            <person name="Powell A.J."/>
            <person name="Barry K."/>
            <person name="Miller A.N."/>
            <person name="Grigoriev I.V."/>
            <person name="Debuchy R."/>
            <person name="Gladieux P."/>
            <person name="Thoren M.H."/>
            <person name="Johannesson H."/>
        </authorList>
    </citation>
    <scope>NUCLEOTIDE SEQUENCE</scope>
    <source>
        <strain evidence="2">SMH2532-1</strain>
    </source>
</reference>
<feature type="non-terminal residue" evidence="2">
    <location>
        <position position="1"/>
    </location>
</feature>
<evidence type="ECO:0000313" key="2">
    <source>
        <dbReference type="EMBL" id="KAK0641287.1"/>
    </source>
</evidence>
<dbReference type="PANTHER" id="PTHR24148">
    <property type="entry name" value="ANKYRIN REPEAT DOMAIN-CONTAINING PROTEIN 39 HOMOLOG-RELATED"/>
    <property type="match status" value="1"/>
</dbReference>
<name>A0AA40CK12_9PEZI</name>
<gene>
    <name evidence="2" type="ORF">B0T16DRAFT_357816</name>
</gene>
<evidence type="ECO:0000259" key="1">
    <source>
        <dbReference type="Pfam" id="PF06985"/>
    </source>
</evidence>
<organism evidence="2 3">
    <name type="scientific">Cercophora newfieldiana</name>
    <dbReference type="NCBI Taxonomy" id="92897"/>
    <lineage>
        <taxon>Eukaryota</taxon>
        <taxon>Fungi</taxon>
        <taxon>Dikarya</taxon>
        <taxon>Ascomycota</taxon>
        <taxon>Pezizomycotina</taxon>
        <taxon>Sordariomycetes</taxon>
        <taxon>Sordariomycetidae</taxon>
        <taxon>Sordariales</taxon>
        <taxon>Lasiosphaeriaceae</taxon>
        <taxon>Cercophora</taxon>
    </lineage>
</organism>
<dbReference type="EMBL" id="JAULSV010000006">
    <property type="protein sequence ID" value="KAK0641287.1"/>
    <property type="molecule type" value="Genomic_DNA"/>
</dbReference>
<dbReference type="InterPro" id="IPR052895">
    <property type="entry name" value="HetReg/Transcr_Mod"/>
</dbReference>
<dbReference type="InterPro" id="IPR010730">
    <property type="entry name" value="HET"/>
</dbReference>
<dbReference type="Pfam" id="PF06985">
    <property type="entry name" value="HET"/>
    <property type="match status" value="1"/>
</dbReference>
<protein>
    <submittedName>
        <fullName evidence="2">Heterokaryon incompatibility protein-domain-containing protein</fullName>
    </submittedName>
</protein>
<feature type="domain" description="Heterokaryon incompatibility" evidence="1">
    <location>
        <begin position="43"/>
        <end position="190"/>
    </location>
</feature>